<accession>A0AAD5YLI2</accession>
<feature type="compositionally biased region" description="Low complexity" evidence="11">
    <location>
        <begin position="548"/>
        <end position="565"/>
    </location>
</feature>
<keyword evidence="4" id="KW-0832">Ubl conjugation</keyword>
<feature type="compositionally biased region" description="Low complexity" evidence="11">
    <location>
        <begin position="344"/>
        <end position="359"/>
    </location>
</feature>
<dbReference type="GO" id="GO:0005730">
    <property type="term" value="C:nucleolus"/>
    <property type="evidence" value="ECO:0007669"/>
    <property type="project" value="UniProtKB-SubCell"/>
</dbReference>
<evidence type="ECO:0000256" key="6">
    <source>
        <dbReference type="ARBA" id="ARBA00023054"/>
    </source>
</evidence>
<comment type="caution">
    <text evidence="12">The sequence shown here is derived from an EMBL/GenBank/DDBJ whole genome shotgun (WGS) entry which is preliminary data.</text>
</comment>
<feature type="compositionally biased region" description="Basic and acidic residues" evidence="11">
    <location>
        <begin position="746"/>
        <end position="764"/>
    </location>
</feature>
<dbReference type="Pfam" id="PF00687">
    <property type="entry name" value="Ribosomal_L1"/>
    <property type="match status" value="1"/>
</dbReference>
<evidence type="ECO:0000256" key="5">
    <source>
        <dbReference type="ARBA" id="ARBA00022990"/>
    </source>
</evidence>
<feature type="compositionally biased region" description="Low complexity" evidence="11">
    <location>
        <begin position="304"/>
        <end position="315"/>
    </location>
</feature>
<evidence type="ECO:0000256" key="3">
    <source>
        <dbReference type="ARBA" id="ARBA00022553"/>
    </source>
</evidence>
<sequence length="844" mass="89211">MAKDVLIDDHVSTNQCEKAVKALLSYTLKWQAEKDKTELLGAREQHVWLNITVKNMQPEKKLKPFKIPIVYPIVDPRTSSVCLITKDPQREYKDLLETQNIRFVSKVVGLEKLKGKHKPFDRRRLLLNTHDIFLADERVIPLLPGLLGKGFFKAKKQPIPVNLTRKNLKGELEGAINSTYFHQNQGTNSSIKIGTLSHTSPQILANLQKALPALVKRIKGEWDNIQSLQIKTSFSVALPIWSCDLGSEEGGRWDGLVANDRLADSDEGEDEDESESDEEMEGKKRAVEEEDEVEAEKPKKKAKSSVAESKTKATTGSSAPTTKKTKASSEPSKPATKKAKVITEPVVSEPISSSSPAPKTSKKRKAGTTEESEVPVAQPKATVSKVDPVPTSKSKSSGVKAAAEAPSASSSKAAKPKVPKTKKAQPEAAPAEALVEPEPVSVPVPVESTPEEPPAKKKRRKGKQTDVDSVAPAESAAPSEPVPVTAVVASTEDISQPAEPVSEVSKRKKRKKSKTAAIAEPVNDDSVVSKPPAEPSVNDVPPSPAPKSPSKSQSTPAAPQTPAPSKLKKRVTRATATDFLDDGPGDQGVLGEPATPAAVPAVKVPPNTPADGLILEPQTPVAAKGKRQPRHRTKGSATADIEATPISGAIGKLKKGAGDNDISTKSNDPHDAVKLVEGSPVADRKGGGATNGGGDGNGRALDTSVVAIKTSKVKGKKEKKSGGVSVPEASVGGSSPDKAILSGVSSEKEVRNQEGGDLKEDEGKKKKKRSKKQVADDVEGAAGVAEPVVTEIAGDSAKSSSGPTPEEVKKKRSSSGVEKKKAKVLKGKKSGESAKEALIGKKGL</sequence>
<dbReference type="EMBL" id="JANAWD010000017">
    <property type="protein sequence ID" value="KAJ3491112.1"/>
    <property type="molecule type" value="Genomic_DNA"/>
</dbReference>
<proteinExistence type="inferred from homology"/>
<dbReference type="SUPFAM" id="SSF56808">
    <property type="entry name" value="Ribosomal protein L1"/>
    <property type="match status" value="1"/>
</dbReference>
<dbReference type="InterPro" id="IPR028364">
    <property type="entry name" value="Ribosomal_uL1/biogenesis"/>
</dbReference>
<keyword evidence="6" id="KW-0175">Coiled coil</keyword>
<dbReference type="CDD" id="cd00403">
    <property type="entry name" value="Ribosomal_L1"/>
    <property type="match status" value="1"/>
</dbReference>
<dbReference type="InterPro" id="IPR023674">
    <property type="entry name" value="Ribosomal_uL1-like"/>
</dbReference>
<evidence type="ECO:0000256" key="8">
    <source>
        <dbReference type="ARBA" id="ARBA00054167"/>
    </source>
</evidence>
<dbReference type="FunFam" id="3.40.50.790:FF:000004">
    <property type="entry name" value="Ribosomal L1 domain-containing 1-like 1"/>
    <property type="match status" value="1"/>
</dbReference>
<keyword evidence="2" id="KW-1017">Isopeptide bond</keyword>
<protein>
    <recommendedName>
        <fullName evidence="10">Ribosomal L1 domain-containing protein 1</fullName>
    </recommendedName>
</protein>
<feature type="compositionally biased region" description="Low complexity" evidence="11">
    <location>
        <begin position="392"/>
        <end position="413"/>
    </location>
</feature>
<name>A0AAD5YLI2_9APHY</name>
<comment type="subcellular location">
    <subcellularLocation>
        <location evidence="1">Nucleus</location>
        <location evidence="1">Nucleolus</location>
    </subcellularLocation>
</comment>
<feature type="compositionally biased region" description="Basic and acidic residues" evidence="11">
    <location>
        <begin position="829"/>
        <end position="844"/>
    </location>
</feature>
<evidence type="ECO:0000256" key="11">
    <source>
        <dbReference type="SAM" id="MobiDB-lite"/>
    </source>
</evidence>
<keyword evidence="13" id="KW-1185">Reference proteome</keyword>
<organism evidence="12 13">
    <name type="scientific">Meripilus lineatus</name>
    <dbReference type="NCBI Taxonomy" id="2056292"/>
    <lineage>
        <taxon>Eukaryota</taxon>
        <taxon>Fungi</taxon>
        <taxon>Dikarya</taxon>
        <taxon>Basidiomycota</taxon>
        <taxon>Agaricomycotina</taxon>
        <taxon>Agaricomycetes</taxon>
        <taxon>Polyporales</taxon>
        <taxon>Meripilaceae</taxon>
        <taxon>Meripilus</taxon>
    </lineage>
</organism>
<evidence type="ECO:0000256" key="4">
    <source>
        <dbReference type="ARBA" id="ARBA00022843"/>
    </source>
</evidence>
<feature type="compositionally biased region" description="Basic residues" evidence="11">
    <location>
        <begin position="624"/>
        <end position="634"/>
    </location>
</feature>
<feature type="region of interest" description="Disordered" evidence="11">
    <location>
        <begin position="262"/>
        <end position="844"/>
    </location>
</feature>
<feature type="compositionally biased region" description="Acidic residues" evidence="11">
    <location>
        <begin position="265"/>
        <end position="280"/>
    </location>
</feature>
<feature type="compositionally biased region" description="Low complexity" evidence="11">
    <location>
        <begin position="426"/>
        <end position="448"/>
    </location>
</feature>
<feature type="compositionally biased region" description="Low complexity" evidence="11">
    <location>
        <begin position="593"/>
        <end position="605"/>
    </location>
</feature>
<comment type="function">
    <text evidence="8">Regulates cellular senescence through inhibition of PTEN translation. Acts as a pro-apoptotic regulator in response to DNA damage.</text>
</comment>
<reference evidence="12" key="1">
    <citation type="submission" date="2022-07" db="EMBL/GenBank/DDBJ databases">
        <title>Genome Sequence of Physisporinus lineatus.</title>
        <authorList>
            <person name="Buettner E."/>
        </authorList>
    </citation>
    <scope>NUCLEOTIDE SEQUENCE</scope>
    <source>
        <strain evidence="12">VT162</strain>
    </source>
</reference>
<feature type="compositionally biased region" description="Gly residues" evidence="11">
    <location>
        <begin position="687"/>
        <end position="697"/>
    </location>
</feature>
<feature type="compositionally biased region" description="Basic residues" evidence="11">
    <location>
        <begin position="414"/>
        <end position="423"/>
    </location>
</feature>
<feature type="compositionally biased region" description="Low complexity" evidence="11">
    <location>
        <begin position="467"/>
        <end position="484"/>
    </location>
</feature>
<dbReference type="InterPro" id="IPR016095">
    <property type="entry name" value="Ribosomal_uL1_3-a/b-sand"/>
</dbReference>
<evidence type="ECO:0000256" key="7">
    <source>
        <dbReference type="ARBA" id="ARBA00023242"/>
    </source>
</evidence>
<evidence type="ECO:0000313" key="12">
    <source>
        <dbReference type="EMBL" id="KAJ3491112.1"/>
    </source>
</evidence>
<evidence type="ECO:0000313" key="13">
    <source>
        <dbReference type="Proteomes" id="UP001212997"/>
    </source>
</evidence>
<evidence type="ECO:0000256" key="2">
    <source>
        <dbReference type="ARBA" id="ARBA00022499"/>
    </source>
</evidence>
<dbReference type="Gene3D" id="3.40.50.790">
    <property type="match status" value="1"/>
</dbReference>
<evidence type="ECO:0000256" key="10">
    <source>
        <dbReference type="ARBA" id="ARBA00070787"/>
    </source>
</evidence>
<feature type="compositionally biased region" description="Low complexity" evidence="11">
    <location>
        <begin position="780"/>
        <end position="789"/>
    </location>
</feature>
<keyword evidence="3" id="KW-0597">Phosphoprotein</keyword>
<evidence type="ECO:0000256" key="1">
    <source>
        <dbReference type="ARBA" id="ARBA00004604"/>
    </source>
</evidence>
<dbReference type="AlphaFoldDB" id="A0AAD5YLI2"/>
<keyword evidence="7" id="KW-0539">Nucleus</keyword>
<evidence type="ECO:0000256" key="9">
    <source>
        <dbReference type="ARBA" id="ARBA00061550"/>
    </source>
</evidence>
<gene>
    <name evidence="12" type="ORF">NLI96_g922</name>
</gene>
<keyword evidence="5" id="KW-0007">Acetylation</keyword>
<dbReference type="Proteomes" id="UP001212997">
    <property type="component" value="Unassembled WGS sequence"/>
</dbReference>
<comment type="similarity">
    <text evidence="9">Belongs to the universal ribosomal protein uL1 family. Highly divergent.</text>
</comment>